<dbReference type="Proteomes" id="UP000314294">
    <property type="component" value="Unassembled WGS sequence"/>
</dbReference>
<feature type="compositionally biased region" description="Low complexity" evidence="1">
    <location>
        <begin position="35"/>
        <end position="46"/>
    </location>
</feature>
<organism evidence="2 3">
    <name type="scientific">Liparis tanakae</name>
    <name type="common">Tanaka's snailfish</name>
    <dbReference type="NCBI Taxonomy" id="230148"/>
    <lineage>
        <taxon>Eukaryota</taxon>
        <taxon>Metazoa</taxon>
        <taxon>Chordata</taxon>
        <taxon>Craniata</taxon>
        <taxon>Vertebrata</taxon>
        <taxon>Euteleostomi</taxon>
        <taxon>Actinopterygii</taxon>
        <taxon>Neopterygii</taxon>
        <taxon>Teleostei</taxon>
        <taxon>Neoteleostei</taxon>
        <taxon>Acanthomorphata</taxon>
        <taxon>Eupercaria</taxon>
        <taxon>Perciformes</taxon>
        <taxon>Cottioidei</taxon>
        <taxon>Cottales</taxon>
        <taxon>Liparidae</taxon>
        <taxon>Liparis</taxon>
    </lineage>
</organism>
<comment type="caution">
    <text evidence="2">The sequence shown here is derived from an EMBL/GenBank/DDBJ whole genome shotgun (WGS) entry which is preliminary data.</text>
</comment>
<sequence length="78" mass="8383">MSADLLSDLDTRFFADNLLTTEDWGECTRSAVRTGGAAAAVGTEATGGDGRWDQDRQTEAVPRLQLLSSSLRVLLQTP</sequence>
<dbReference type="AlphaFoldDB" id="A0A4Z2GLL8"/>
<keyword evidence="3" id="KW-1185">Reference proteome</keyword>
<reference evidence="2 3" key="1">
    <citation type="submission" date="2019-03" db="EMBL/GenBank/DDBJ databases">
        <title>First draft genome of Liparis tanakae, snailfish: a comprehensive survey of snailfish specific genes.</title>
        <authorList>
            <person name="Kim W."/>
            <person name="Song I."/>
            <person name="Jeong J.-H."/>
            <person name="Kim D."/>
            <person name="Kim S."/>
            <person name="Ryu S."/>
            <person name="Song J.Y."/>
            <person name="Lee S.K."/>
        </authorList>
    </citation>
    <scope>NUCLEOTIDE SEQUENCE [LARGE SCALE GENOMIC DNA]</scope>
    <source>
        <tissue evidence="2">Muscle</tissue>
    </source>
</reference>
<accession>A0A4Z2GLL8</accession>
<proteinExistence type="predicted"/>
<evidence type="ECO:0000313" key="3">
    <source>
        <dbReference type="Proteomes" id="UP000314294"/>
    </source>
</evidence>
<gene>
    <name evidence="2" type="ORF">EYF80_035591</name>
</gene>
<evidence type="ECO:0000256" key="1">
    <source>
        <dbReference type="SAM" id="MobiDB-lite"/>
    </source>
</evidence>
<dbReference type="OrthoDB" id="8956350at2759"/>
<dbReference type="EMBL" id="SRLO01000491">
    <property type="protein sequence ID" value="TNN54229.1"/>
    <property type="molecule type" value="Genomic_DNA"/>
</dbReference>
<feature type="region of interest" description="Disordered" evidence="1">
    <location>
        <begin position="35"/>
        <end position="54"/>
    </location>
</feature>
<evidence type="ECO:0000313" key="2">
    <source>
        <dbReference type="EMBL" id="TNN54229.1"/>
    </source>
</evidence>
<name>A0A4Z2GLL8_9TELE</name>
<protein>
    <submittedName>
        <fullName evidence="2">Uncharacterized protein</fullName>
    </submittedName>
</protein>